<evidence type="ECO:0000313" key="6">
    <source>
        <dbReference type="Proteomes" id="UP000230202"/>
    </source>
</evidence>
<proteinExistence type="predicted"/>
<protein>
    <recommendedName>
        <fullName evidence="4">PilY1 beta-propeller domain-containing protein</fullName>
    </recommendedName>
</protein>
<evidence type="ECO:0000256" key="2">
    <source>
        <dbReference type="ARBA" id="ARBA00022837"/>
    </source>
</evidence>
<dbReference type="EMBL" id="MEIL01000027">
    <property type="protein sequence ID" value="PIT39440.1"/>
    <property type="molecule type" value="Genomic_DNA"/>
</dbReference>
<reference evidence="5" key="1">
    <citation type="journal article" date="2017" name="MBio">
        <title>Type VI secretion-mediated competition in the bee gut microbiome.</title>
        <authorList>
            <person name="Steele M.I."/>
            <person name="Kwong W.K."/>
            <person name="Powell J.E."/>
            <person name="Whiteley M."/>
            <person name="Moran N.A."/>
        </authorList>
    </citation>
    <scope>NUCLEOTIDE SEQUENCE [LARGE SCALE GENOMIC DNA]</scope>
    <source>
        <strain evidence="5">WkB273</strain>
    </source>
</reference>
<dbReference type="Proteomes" id="UP000230202">
    <property type="component" value="Unassembled WGS sequence"/>
</dbReference>
<accession>A0A2N9X726</accession>
<feature type="signal peptide" evidence="3">
    <location>
        <begin position="1"/>
        <end position="37"/>
    </location>
</feature>
<dbReference type="Pfam" id="PF05567">
    <property type="entry name" value="T4P_PilY1"/>
    <property type="match status" value="1"/>
</dbReference>
<organism evidence="5 6">
    <name type="scientific">Snodgrassella alvi</name>
    <dbReference type="NCBI Taxonomy" id="1196083"/>
    <lineage>
        <taxon>Bacteria</taxon>
        <taxon>Pseudomonadati</taxon>
        <taxon>Pseudomonadota</taxon>
        <taxon>Betaproteobacteria</taxon>
        <taxon>Neisseriales</taxon>
        <taxon>Neisseriaceae</taxon>
        <taxon>Snodgrassella</taxon>
    </lineage>
</organism>
<evidence type="ECO:0000259" key="4">
    <source>
        <dbReference type="Pfam" id="PF05567"/>
    </source>
</evidence>
<keyword evidence="3" id="KW-0732">Signal</keyword>
<feature type="domain" description="PilY1 beta-propeller" evidence="4">
    <location>
        <begin position="624"/>
        <end position="995"/>
    </location>
</feature>
<keyword evidence="2" id="KW-0106">Calcium</keyword>
<dbReference type="AlphaFoldDB" id="A0A2N9X726"/>
<dbReference type="RefSeq" id="WP_100152109.1">
    <property type="nucleotide sequence ID" value="NZ_MEIL01000027.1"/>
</dbReference>
<keyword evidence="1" id="KW-0479">Metal-binding</keyword>
<evidence type="ECO:0000256" key="3">
    <source>
        <dbReference type="SAM" id="SignalP"/>
    </source>
</evidence>
<name>A0A2N9X726_9NEIS</name>
<evidence type="ECO:0000256" key="1">
    <source>
        <dbReference type="ARBA" id="ARBA00022723"/>
    </source>
</evidence>
<gene>
    <name evidence="5" type="ORF">BHC54_05780</name>
</gene>
<evidence type="ECO:0000313" key="5">
    <source>
        <dbReference type="EMBL" id="PIT39440.1"/>
    </source>
</evidence>
<dbReference type="InterPro" id="IPR008707">
    <property type="entry name" value="B-propeller_PilY1"/>
</dbReference>
<sequence length="1175" mass="130200">MYNKTTREENSSCGFGKRIIFKAVAGALSLIMLQTQAASNIFADVPLRLQSKSTTTTAYNIKPNITFYIDDSGSMGDSIGYKCQYRTYTCQRLNPNTKKCSNWGPTSAWSGENNMVTGFPDLARLDEKIDDPSLPVNEHKWTFYGYCKAIGVDGDKKTTKMMMVQRVLSDIVDTNKNEFYFSLQPMNNWSDLEKNPDGSYPAYITPNYNRFYDTSELKDYQFIKDHILGNNDKSIRGLRPSGGTYTVRRLNAVVRNTLINKLRYRCQKSYLILLSDGLDSFALPVTDATNYAATLNYGYDGYFDGKLRPVDIAVSNKLPYMLNYYTNTLANKNFGDYIYSKDFVTNSGDGYEVRTNKFTDRRLVDEAGQPWNGPDPLGDEPGHTKNFTQTAQTFTIGVGLGSRALSETQSRAITYLFNGASPKPDYDPKTNPNARYFFNANSLEEINDAFKKIFEEIKGKTTTTTVNVTTTAPSVGISSTTTNNSRITVQVETGGWSSQICINKIDGSDNGSCAIRPSYANRKLLLNDGTNTYLYSDSLKDLNNNYFSIPDNDENKSEWLNGLLTWLSRSKADNEIKKDGYVLNYRERKQKENYGDTRNIGDIDDNPILTIGGDSHGGEYQKYMITSANDGMVYVFQSTSNATRPYDLKFNFMPMAIERQSNDGSDIVAHYYKDLTDNNYGRDSEHPHRFLLNGGFSVYETEDRGGAPELIFMVSNMGQAGRGAFAINIGGKDLISGKPIGADNMGSSDWYKNVFLFQTPTGENNKFGYTIGTPSVARVRVNTDKDASAVSVKDHIREAAFLNNGYNYSEDYRNLPIQQSEESALYIYDVLGIDVGTAGYVRTGMHAGQQIAKLVAPGGSGGLSSPVAYDIDGDGVADLVYAGDYAGNLFRFDLRSPNPANWKATKIFSAGAPITTAPAIYEAQKDPNISSSDQKTNRKVVIVFGTGSDIYQSDLENKDQQTIYGIYDDLTPNVDPLVSKNSLLQQVMTYNGGTGVLSNNPFSADKYRGWYFNLNTDGERVVTPVEQLLYSGVVNTRSYSVSSDNKLRDPCQPVTTNEKTNVYTRKTQFNALTGGALLESDPHIIFDPNTPLASSVGIDSLVGLKISGASNKNVLSVSGKQTTLNKQKENQTSCLRTAPQVGMTDGSQPVISGVQMCPISIKRLSWREVKTSYLD</sequence>
<dbReference type="GO" id="GO:0046872">
    <property type="term" value="F:metal ion binding"/>
    <property type="evidence" value="ECO:0007669"/>
    <property type="project" value="UniProtKB-KW"/>
</dbReference>
<feature type="chain" id="PRO_5014809143" description="PilY1 beta-propeller domain-containing protein" evidence="3">
    <location>
        <begin position="38"/>
        <end position="1175"/>
    </location>
</feature>
<comment type="caution">
    <text evidence="5">The sequence shown here is derived from an EMBL/GenBank/DDBJ whole genome shotgun (WGS) entry which is preliminary data.</text>
</comment>
<keyword evidence="6" id="KW-1185">Reference proteome</keyword>